<reference evidence="1" key="1">
    <citation type="journal article" date="2020" name="Stud. Mycol.">
        <title>101 Dothideomycetes genomes: a test case for predicting lifestyles and emergence of pathogens.</title>
        <authorList>
            <person name="Haridas S."/>
            <person name="Albert R."/>
            <person name="Binder M."/>
            <person name="Bloem J."/>
            <person name="Labutti K."/>
            <person name="Salamov A."/>
            <person name="Andreopoulos B."/>
            <person name="Baker S."/>
            <person name="Barry K."/>
            <person name="Bills G."/>
            <person name="Bluhm B."/>
            <person name="Cannon C."/>
            <person name="Castanera R."/>
            <person name="Culley D."/>
            <person name="Daum C."/>
            <person name="Ezra D."/>
            <person name="Gonzalez J."/>
            <person name="Henrissat B."/>
            <person name="Kuo A."/>
            <person name="Liang C."/>
            <person name="Lipzen A."/>
            <person name="Lutzoni F."/>
            <person name="Magnuson J."/>
            <person name="Mondo S."/>
            <person name="Nolan M."/>
            <person name="Ohm R."/>
            <person name="Pangilinan J."/>
            <person name="Park H.-J."/>
            <person name="Ramirez L."/>
            <person name="Alfaro M."/>
            <person name="Sun H."/>
            <person name="Tritt A."/>
            <person name="Yoshinaga Y."/>
            <person name="Zwiers L.-H."/>
            <person name="Turgeon B."/>
            <person name="Goodwin S."/>
            <person name="Spatafora J."/>
            <person name="Crous P."/>
            <person name="Grigoriev I."/>
        </authorList>
    </citation>
    <scope>NUCLEOTIDE SEQUENCE</scope>
    <source>
        <strain evidence="1">CBS 269.34</strain>
    </source>
</reference>
<dbReference type="AlphaFoldDB" id="A0A6A6R5T9"/>
<dbReference type="EMBL" id="MU004184">
    <property type="protein sequence ID" value="KAF2499714.1"/>
    <property type="molecule type" value="Genomic_DNA"/>
</dbReference>
<gene>
    <name evidence="1" type="ORF">BU16DRAFT_280736</name>
</gene>
<protein>
    <submittedName>
        <fullName evidence="1">Uncharacterized protein</fullName>
    </submittedName>
</protein>
<dbReference type="Proteomes" id="UP000799750">
    <property type="component" value="Unassembled WGS sequence"/>
</dbReference>
<evidence type="ECO:0000313" key="2">
    <source>
        <dbReference type="Proteomes" id="UP000799750"/>
    </source>
</evidence>
<evidence type="ECO:0000313" key="1">
    <source>
        <dbReference type="EMBL" id="KAF2499714.1"/>
    </source>
</evidence>
<accession>A0A6A6R5T9</accession>
<organism evidence="1 2">
    <name type="scientific">Lophium mytilinum</name>
    <dbReference type="NCBI Taxonomy" id="390894"/>
    <lineage>
        <taxon>Eukaryota</taxon>
        <taxon>Fungi</taxon>
        <taxon>Dikarya</taxon>
        <taxon>Ascomycota</taxon>
        <taxon>Pezizomycotina</taxon>
        <taxon>Dothideomycetes</taxon>
        <taxon>Pleosporomycetidae</taxon>
        <taxon>Mytilinidiales</taxon>
        <taxon>Mytilinidiaceae</taxon>
        <taxon>Lophium</taxon>
    </lineage>
</organism>
<proteinExistence type="predicted"/>
<name>A0A6A6R5T9_9PEZI</name>
<keyword evidence="2" id="KW-1185">Reference proteome</keyword>
<sequence>MQRLCRTKTMDRSGSRGEACLRHNICNSSRARALSTLLSRILGIRTLGLQVPSLESGIQLVNPIAPLPRTLSLSLCLYNHTHNRSLTYMRESNSPGKFVSHPLPLSLSRKTFPSEIKWKYTLVYKELRLKSLQPKELRSDAYSSMLPWLYDIEMPNLGSRLKSVDVGRGWCVRKRPCRRNDSK</sequence>